<evidence type="ECO:0000313" key="19">
    <source>
        <dbReference type="Proteomes" id="UP000221247"/>
    </source>
</evidence>
<gene>
    <name evidence="18" type="primary">28</name>
    <name evidence="18" type="ORF">PBI_BELLAMY_28</name>
</gene>
<feature type="region of interest" description="Disordered" evidence="16">
    <location>
        <begin position="762"/>
        <end position="791"/>
    </location>
</feature>
<keyword evidence="13" id="KW-1015">Disulfide bond</keyword>
<sequence>MFNKQTTLDLDGPKLGFSTDPQNLTVNAGTAATFVAIGTATFPSNIPAKFATNTGIVTYRWYVDDVAVTDDPDTDGFDGVNFLGTGTTTLQIFNNTTTKTVYCEADYIPSAYGLPGVAVTVGSARSTGHAISEPVRSASATLSLNPKLSIDTQPVDRIVAVGVAATFGVDASLTSGSAEGFSYQWQINDSDVSDGELEVGVTRTATAKLTYTKDGSSNEVDFTELSTLTLGVGTYDITVDNNITADLRALGAGGGDSNQRSVAGGAGGLSTGEFTFLSGTTYKLVVGGKGDSGGGRNNGGSGGGGNSRIGSGGGGGGGGYTGLFVGSISQDNAVIIAGGGGGGANDPADGGAGGGLTGGGGGNAPGRGGDGGTQSAGGGAGSVETDGTAGSALQGGPGAGGGGGGYFGGGGGGGHSGCCADGAGGGGSAYIGSSLLTDGATTQGGGAANATDGSFEITATETSVEVPINLTISGSTSNVLTVSGDAAVSATTKVVVSNSNAFNSPLTSETRTFTSTAARPLLKIEQINNTNTATLSEHNLDDGEITFTDNPEDSFNQICIYSPERDIEIEMDLFGGHGVDSGSGGIGGRGGYSKIKFTLEQNVEYIITGLYKEINAPFVYRKATLIAVVGAGGDTGNGTAGGFGGNGGGVNIAGQDARPGDTGGAGGDSIEAGTLPSSGYFGTLTTLTPVLTDTTSEEFLGGGRTIPCTRGVYWRNQGLSACEDIPSENKFRLSDGTEVQNTSSSITRGFKAGYNIIETRGASSQGSGAGGAGAMGGKGGQNGNNTAGGGGSGYTDGSVTVVETTQGGGETLATVVIRLAS</sequence>
<feature type="compositionally biased region" description="Gly residues" evidence="16">
    <location>
        <begin position="767"/>
        <end position="791"/>
    </location>
</feature>
<evidence type="ECO:0000256" key="10">
    <source>
        <dbReference type="ARBA" id="ARBA00022989"/>
    </source>
</evidence>
<evidence type="ECO:0000259" key="17">
    <source>
        <dbReference type="Pfam" id="PF12810"/>
    </source>
</evidence>
<evidence type="ECO:0000256" key="1">
    <source>
        <dbReference type="ARBA" id="ARBA00004251"/>
    </source>
</evidence>
<evidence type="ECO:0000256" key="11">
    <source>
        <dbReference type="ARBA" id="ARBA00023136"/>
    </source>
</evidence>
<keyword evidence="3" id="KW-1003">Cell membrane</keyword>
<keyword evidence="9" id="KW-0067">ATP-binding</keyword>
<feature type="compositionally biased region" description="Gly residues" evidence="16">
    <location>
        <begin position="348"/>
        <end position="381"/>
    </location>
</feature>
<evidence type="ECO:0000256" key="5">
    <source>
        <dbReference type="ARBA" id="ARBA00022692"/>
    </source>
</evidence>
<dbReference type="GO" id="GO:0005886">
    <property type="term" value="C:plasma membrane"/>
    <property type="evidence" value="ECO:0007669"/>
    <property type="project" value="UniProtKB-SubCell"/>
</dbReference>
<evidence type="ECO:0000256" key="4">
    <source>
        <dbReference type="ARBA" id="ARBA00022679"/>
    </source>
</evidence>
<keyword evidence="11" id="KW-0472">Membrane</keyword>
<keyword evidence="10" id="KW-1133">Transmembrane helix</keyword>
<keyword evidence="12" id="KW-0829">Tyrosine-protein kinase</keyword>
<evidence type="ECO:0000256" key="3">
    <source>
        <dbReference type="ARBA" id="ARBA00022475"/>
    </source>
</evidence>
<dbReference type="RefSeq" id="YP_009791185.1">
    <property type="nucleotide sequence ID" value="NC_047838.1"/>
</dbReference>
<evidence type="ECO:0000256" key="2">
    <source>
        <dbReference type="ARBA" id="ARBA00011902"/>
    </source>
</evidence>
<keyword evidence="15" id="KW-0325">Glycoprotein</keyword>
<accession>A0A222YWX0</accession>
<evidence type="ECO:0000256" key="13">
    <source>
        <dbReference type="ARBA" id="ARBA00023157"/>
    </source>
</evidence>
<evidence type="ECO:0000256" key="12">
    <source>
        <dbReference type="ARBA" id="ARBA00023137"/>
    </source>
</evidence>
<keyword evidence="6" id="KW-0732">Signal</keyword>
<dbReference type="KEGG" id="vg:54981358"/>
<dbReference type="GO" id="GO:0005524">
    <property type="term" value="F:ATP binding"/>
    <property type="evidence" value="ECO:0007669"/>
    <property type="project" value="UniProtKB-KW"/>
</dbReference>
<protein>
    <recommendedName>
        <fullName evidence="2">receptor protein-tyrosine kinase</fullName>
        <ecNumber evidence="2">2.7.10.1</ecNumber>
    </recommendedName>
</protein>
<keyword evidence="5" id="KW-0812">Transmembrane</keyword>
<name>A0A222YWX0_9CAUD</name>
<dbReference type="Proteomes" id="UP000221247">
    <property type="component" value="Segment"/>
</dbReference>
<evidence type="ECO:0000256" key="14">
    <source>
        <dbReference type="ARBA" id="ARBA00023170"/>
    </source>
</evidence>
<feature type="domain" description="ALK/LTK-like glycine-rich" evidence="17">
    <location>
        <begin position="248"/>
        <end position="435"/>
    </location>
</feature>
<dbReference type="Pfam" id="PF12810">
    <property type="entry name" value="ALK_LTK_GRD"/>
    <property type="match status" value="1"/>
</dbReference>
<dbReference type="EMBL" id="MF351863">
    <property type="protein sequence ID" value="ASR76073.1"/>
    <property type="molecule type" value="Genomic_DNA"/>
</dbReference>
<keyword evidence="4" id="KW-0808">Transferase</keyword>
<evidence type="ECO:0000313" key="18">
    <source>
        <dbReference type="EMBL" id="ASR76073.1"/>
    </source>
</evidence>
<proteinExistence type="predicted"/>
<dbReference type="InterPro" id="IPR055163">
    <property type="entry name" value="ALK/LTK-like_GRD"/>
</dbReference>
<reference evidence="18 19" key="1">
    <citation type="submission" date="2017-06" db="EMBL/GenBank/DDBJ databases">
        <authorList>
            <person name="Kim H.J."/>
            <person name="Triplett B.A."/>
        </authorList>
    </citation>
    <scope>NUCLEOTIDE SEQUENCE [LARGE SCALE GENOMIC DNA]</scope>
</reference>
<keyword evidence="14" id="KW-0675">Receptor</keyword>
<evidence type="ECO:0000256" key="16">
    <source>
        <dbReference type="SAM" id="MobiDB-lite"/>
    </source>
</evidence>
<evidence type="ECO:0000256" key="8">
    <source>
        <dbReference type="ARBA" id="ARBA00022777"/>
    </source>
</evidence>
<keyword evidence="7" id="KW-0547">Nucleotide-binding</keyword>
<dbReference type="EC" id="2.7.10.1" evidence="2"/>
<evidence type="ECO:0000256" key="9">
    <source>
        <dbReference type="ARBA" id="ARBA00022840"/>
    </source>
</evidence>
<dbReference type="GeneID" id="54981358"/>
<keyword evidence="19" id="KW-1185">Reference proteome</keyword>
<comment type="subcellular location">
    <subcellularLocation>
        <location evidence="1">Cell membrane</location>
        <topology evidence="1">Single-pass type I membrane protein</topology>
    </subcellularLocation>
</comment>
<organism evidence="18 19">
    <name type="scientific">Synechococcus phage Bellamy</name>
    <dbReference type="NCBI Taxonomy" id="2023996"/>
    <lineage>
        <taxon>Viruses</taxon>
        <taxon>Duplodnaviria</taxon>
        <taxon>Heunggongvirae</taxon>
        <taxon>Uroviricota</taxon>
        <taxon>Caudoviricetes</taxon>
        <taxon>Pantevenvirales</taxon>
        <taxon>Kyanoviridae</taxon>
        <taxon>Bellamyvirus</taxon>
        <taxon>Bellamyvirus bellamy</taxon>
    </lineage>
</organism>
<dbReference type="GO" id="GO:0004714">
    <property type="term" value="F:transmembrane receptor protein tyrosine kinase activity"/>
    <property type="evidence" value="ECO:0007669"/>
    <property type="project" value="UniProtKB-EC"/>
</dbReference>
<evidence type="ECO:0000256" key="6">
    <source>
        <dbReference type="ARBA" id="ARBA00022729"/>
    </source>
</evidence>
<evidence type="ECO:0000256" key="7">
    <source>
        <dbReference type="ARBA" id="ARBA00022741"/>
    </source>
</evidence>
<feature type="region of interest" description="Disordered" evidence="16">
    <location>
        <begin position="348"/>
        <end position="396"/>
    </location>
</feature>
<keyword evidence="8" id="KW-0418">Kinase</keyword>
<evidence type="ECO:0000256" key="15">
    <source>
        <dbReference type="ARBA" id="ARBA00023180"/>
    </source>
</evidence>
<feature type="region of interest" description="Disordered" evidence="16">
    <location>
        <begin position="288"/>
        <end position="310"/>
    </location>
</feature>